<evidence type="ECO:0000256" key="11">
    <source>
        <dbReference type="RuleBase" id="RU363047"/>
    </source>
</evidence>
<name>A0A8T2JC45_9PIPI</name>
<comment type="similarity">
    <text evidence="10">Belongs to the G-protein coupled receptor 1 family.</text>
</comment>
<dbReference type="FunFam" id="1.20.1070.10:FF:000008">
    <property type="entry name" value="Olfactory receptor"/>
    <property type="match status" value="1"/>
</dbReference>
<evidence type="ECO:0000256" key="3">
    <source>
        <dbReference type="ARBA" id="ARBA00022692"/>
    </source>
</evidence>
<feature type="transmembrane region" description="Helical" evidence="11">
    <location>
        <begin position="134"/>
        <end position="154"/>
    </location>
</feature>
<organism evidence="13 14">
    <name type="scientific">Hymenochirus boettgeri</name>
    <name type="common">Congo dwarf clawed frog</name>
    <dbReference type="NCBI Taxonomy" id="247094"/>
    <lineage>
        <taxon>Eukaryota</taxon>
        <taxon>Metazoa</taxon>
        <taxon>Chordata</taxon>
        <taxon>Craniata</taxon>
        <taxon>Vertebrata</taxon>
        <taxon>Euteleostomi</taxon>
        <taxon>Amphibia</taxon>
        <taxon>Batrachia</taxon>
        <taxon>Anura</taxon>
        <taxon>Pipoidea</taxon>
        <taxon>Pipidae</taxon>
        <taxon>Pipinae</taxon>
        <taxon>Hymenochirus</taxon>
    </lineage>
</organism>
<evidence type="ECO:0000256" key="4">
    <source>
        <dbReference type="ARBA" id="ARBA00022725"/>
    </source>
</evidence>
<feature type="transmembrane region" description="Helical" evidence="11">
    <location>
        <begin position="266"/>
        <end position="285"/>
    </location>
</feature>
<comment type="caution">
    <text evidence="13">The sequence shown here is derived from an EMBL/GenBank/DDBJ whole genome shotgun (WGS) entry which is preliminary data.</text>
</comment>
<keyword evidence="4 11" id="KW-0552">Olfaction</keyword>
<dbReference type="InterPro" id="IPR050516">
    <property type="entry name" value="Olfactory_GPCR"/>
</dbReference>
<feature type="transmembrane region" description="Helical" evidence="11">
    <location>
        <begin position="231"/>
        <end position="254"/>
    </location>
</feature>
<proteinExistence type="inferred from homology"/>
<feature type="transmembrane region" description="Helical" evidence="11">
    <location>
        <begin position="52"/>
        <end position="75"/>
    </location>
</feature>
<keyword evidence="7 11" id="KW-0472">Membrane</keyword>
<dbReference type="GO" id="GO:0005886">
    <property type="term" value="C:plasma membrane"/>
    <property type="evidence" value="ECO:0007669"/>
    <property type="project" value="UniProtKB-SubCell"/>
</dbReference>
<keyword evidence="3 10" id="KW-0812">Transmembrane</keyword>
<keyword evidence="6 10" id="KW-0297">G-protein coupled receptor</keyword>
<gene>
    <name evidence="13" type="ORF">GDO86_006705</name>
</gene>
<keyword evidence="2 11" id="KW-1003">Cell membrane</keyword>
<evidence type="ECO:0000313" key="14">
    <source>
        <dbReference type="Proteomes" id="UP000812440"/>
    </source>
</evidence>
<dbReference type="PROSITE" id="PS50262">
    <property type="entry name" value="G_PROTEIN_RECEP_F1_2"/>
    <property type="match status" value="1"/>
</dbReference>
<evidence type="ECO:0000256" key="1">
    <source>
        <dbReference type="ARBA" id="ARBA00004651"/>
    </source>
</evidence>
<dbReference type="EMBL" id="JAACNH010000006">
    <property type="protein sequence ID" value="KAG8441064.1"/>
    <property type="molecule type" value="Genomic_DNA"/>
</dbReference>
<protein>
    <recommendedName>
        <fullName evidence="11">Olfactory receptor</fullName>
    </recommendedName>
</protein>
<dbReference type="InterPro" id="IPR000725">
    <property type="entry name" value="Olfact_rcpt"/>
</dbReference>
<sequence length="299" mass="34004">MSIEFHLLAFTKYEDIWLVVFIGLLLMYLITVSGNLIITAIVFAVPNLHTPMYFFLCSLAVQDIIYVSAIIPKLLDITLTGQSTMSFQNCITQSTFYAVCILAEFFLLASMSYDRYVAICKPLRYLHIMKKEMCALLVLFPWTVASLNSLAFSIRVSNLQFNGSQEINHLFCESKSLLMYSCSDTSDLKIFIMLESIVLGFIPFTLILTSYGYIISAILKIKTSQGRLKTFSTCSSHLTIVILFCGTTISFYLSPEGEQFQERNKVISLFYTVLIPMLNPLVYSFRNKDVMTAIKKIFN</sequence>
<evidence type="ECO:0000256" key="2">
    <source>
        <dbReference type="ARBA" id="ARBA00022475"/>
    </source>
</evidence>
<dbReference type="PRINTS" id="PR00245">
    <property type="entry name" value="OLFACTORYR"/>
</dbReference>
<evidence type="ECO:0000259" key="12">
    <source>
        <dbReference type="PROSITE" id="PS50262"/>
    </source>
</evidence>
<comment type="subcellular location">
    <subcellularLocation>
        <location evidence="1 11">Cell membrane</location>
        <topology evidence="1 11">Multi-pass membrane protein</topology>
    </subcellularLocation>
</comment>
<keyword evidence="11" id="KW-0716">Sensory transduction</keyword>
<dbReference type="PANTHER" id="PTHR26452">
    <property type="entry name" value="OLFACTORY RECEPTOR"/>
    <property type="match status" value="1"/>
</dbReference>
<evidence type="ECO:0000256" key="8">
    <source>
        <dbReference type="ARBA" id="ARBA00023170"/>
    </source>
</evidence>
<evidence type="ECO:0000256" key="6">
    <source>
        <dbReference type="ARBA" id="ARBA00023040"/>
    </source>
</evidence>
<evidence type="ECO:0000256" key="5">
    <source>
        <dbReference type="ARBA" id="ARBA00022989"/>
    </source>
</evidence>
<keyword evidence="5 11" id="KW-1133">Transmembrane helix</keyword>
<keyword evidence="9 10" id="KW-0807">Transducer</keyword>
<dbReference type="GO" id="GO:0004984">
    <property type="term" value="F:olfactory receptor activity"/>
    <property type="evidence" value="ECO:0007669"/>
    <property type="project" value="InterPro"/>
</dbReference>
<dbReference type="SUPFAM" id="SSF81321">
    <property type="entry name" value="Family A G protein-coupled receptor-like"/>
    <property type="match status" value="1"/>
</dbReference>
<evidence type="ECO:0000256" key="9">
    <source>
        <dbReference type="ARBA" id="ARBA00023224"/>
    </source>
</evidence>
<dbReference type="GO" id="GO:0004930">
    <property type="term" value="F:G protein-coupled receptor activity"/>
    <property type="evidence" value="ECO:0007669"/>
    <property type="project" value="UniProtKB-KW"/>
</dbReference>
<keyword evidence="8 10" id="KW-0675">Receptor</keyword>
<feature type="transmembrane region" description="Helical" evidence="11">
    <location>
        <begin position="197"/>
        <end position="219"/>
    </location>
</feature>
<reference evidence="13" key="1">
    <citation type="thesis" date="2020" institute="ProQuest LLC" country="789 East Eisenhower Parkway, Ann Arbor, MI, USA">
        <title>Comparative Genomics and Chromosome Evolution.</title>
        <authorList>
            <person name="Mudd A.B."/>
        </authorList>
    </citation>
    <scope>NUCLEOTIDE SEQUENCE</scope>
    <source>
        <strain evidence="13">Female2</strain>
        <tissue evidence="13">Blood</tissue>
    </source>
</reference>
<dbReference type="PROSITE" id="PS00237">
    <property type="entry name" value="G_PROTEIN_RECEP_F1_1"/>
    <property type="match status" value="1"/>
</dbReference>
<dbReference type="InterPro" id="IPR017452">
    <property type="entry name" value="GPCR_Rhodpsn_7TM"/>
</dbReference>
<keyword evidence="14" id="KW-1185">Reference proteome</keyword>
<dbReference type="Proteomes" id="UP000812440">
    <property type="component" value="Chromosome 3"/>
</dbReference>
<dbReference type="CDD" id="cd13954">
    <property type="entry name" value="7tmA_OR"/>
    <property type="match status" value="1"/>
</dbReference>
<evidence type="ECO:0000313" key="13">
    <source>
        <dbReference type="EMBL" id="KAG8441064.1"/>
    </source>
</evidence>
<feature type="transmembrane region" description="Helical" evidence="11">
    <location>
        <begin position="16"/>
        <end position="45"/>
    </location>
</feature>
<evidence type="ECO:0000256" key="7">
    <source>
        <dbReference type="ARBA" id="ARBA00023136"/>
    </source>
</evidence>
<dbReference type="InterPro" id="IPR000276">
    <property type="entry name" value="GPCR_Rhodpsn"/>
</dbReference>
<dbReference type="AlphaFoldDB" id="A0A8T2JC45"/>
<dbReference type="PRINTS" id="PR00237">
    <property type="entry name" value="GPCRRHODOPSN"/>
</dbReference>
<feature type="domain" description="G-protein coupled receptors family 1 profile" evidence="12">
    <location>
        <begin position="34"/>
        <end position="283"/>
    </location>
</feature>
<accession>A0A8T2JC45</accession>
<dbReference type="OrthoDB" id="9898717at2759"/>
<dbReference type="Pfam" id="PF13853">
    <property type="entry name" value="7tm_4"/>
    <property type="match status" value="1"/>
</dbReference>
<dbReference type="Gene3D" id="1.20.1070.10">
    <property type="entry name" value="Rhodopsin 7-helix transmembrane proteins"/>
    <property type="match status" value="1"/>
</dbReference>
<feature type="transmembrane region" description="Helical" evidence="11">
    <location>
        <begin position="95"/>
        <end position="113"/>
    </location>
</feature>
<evidence type="ECO:0000256" key="10">
    <source>
        <dbReference type="RuleBase" id="RU000688"/>
    </source>
</evidence>